<dbReference type="PANTHER" id="PTHR42993:SF1">
    <property type="entry name" value="MAOC-LIKE DEHYDRATASE DOMAIN-CONTAINING PROTEIN"/>
    <property type="match status" value="1"/>
</dbReference>
<dbReference type="InterPro" id="IPR039375">
    <property type="entry name" value="NodN-like"/>
</dbReference>
<keyword evidence="3" id="KW-1185">Reference proteome</keyword>
<dbReference type="SUPFAM" id="SSF54637">
    <property type="entry name" value="Thioesterase/thiol ester dehydrase-isomerase"/>
    <property type="match status" value="1"/>
</dbReference>
<dbReference type="Proteomes" id="UP001597475">
    <property type="component" value="Unassembled WGS sequence"/>
</dbReference>
<dbReference type="PANTHER" id="PTHR42993">
    <property type="entry name" value="MAOC-LIKE DEHYDRATASE DOMAIN-CONTAINING PROTEIN"/>
    <property type="match status" value="1"/>
</dbReference>
<sequence length="167" mass="17770">MSALTPRAPASSAPAPRALTPEDLPALVGQELAVSEWVTVTQERINLFAEATGDHQFIHVDPEKAAQGPFGTTVAHGFMSLSMLAGDFLTGGGLPQITGARLFLNYGLNRVRFPAPVRVGSRLRSHATLQGVEQGQGYLQITVQNTIEIGGEAKPACTAESVFRVYL</sequence>
<dbReference type="CDD" id="cd03450">
    <property type="entry name" value="NodN"/>
    <property type="match status" value="1"/>
</dbReference>
<proteinExistence type="predicted"/>
<dbReference type="Gene3D" id="3.10.129.10">
    <property type="entry name" value="Hotdog Thioesterase"/>
    <property type="match status" value="1"/>
</dbReference>
<evidence type="ECO:0000313" key="3">
    <source>
        <dbReference type="Proteomes" id="UP001597475"/>
    </source>
</evidence>
<reference evidence="3" key="1">
    <citation type="journal article" date="2019" name="Int. J. Syst. Evol. Microbiol.">
        <title>The Global Catalogue of Microorganisms (GCM) 10K type strain sequencing project: providing services to taxonomists for standard genome sequencing and annotation.</title>
        <authorList>
            <consortium name="The Broad Institute Genomics Platform"/>
            <consortium name="The Broad Institute Genome Sequencing Center for Infectious Disease"/>
            <person name="Wu L."/>
            <person name="Ma J."/>
        </authorList>
    </citation>
    <scope>NUCLEOTIDE SEQUENCE [LARGE SCALE GENOMIC DNA]</scope>
    <source>
        <strain evidence="3">KCTC 33842</strain>
    </source>
</reference>
<dbReference type="Pfam" id="PF01575">
    <property type="entry name" value="MaoC_dehydratas"/>
    <property type="match status" value="1"/>
</dbReference>
<feature type="domain" description="MaoC-like" evidence="1">
    <location>
        <begin position="27"/>
        <end position="144"/>
    </location>
</feature>
<gene>
    <name evidence="2" type="ORF">ACFSR9_01650</name>
</gene>
<evidence type="ECO:0000259" key="1">
    <source>
        <dbReference type="Pfam" id="PF01575"/>
    </source>
</evidence>
<comment type="caution">
    <text evidence="2">The sequence shown here is derived from an EMBL/GenBank/DDBJ whole genome shotgun (WGS) entry which is preliminary data.</text>
</comment>
<dbReference type="InterPro" id="IPR002539">
    <property type="entry name" value="MaoC-like_dom"/>
</dbReference>
<dbReference type="EMBL" id="JBHUMK010000008">
    <property type="protein sequence ID" value="MFD2608146.1"/>
    <property type="molecule type" value="Genomic_DNA"/>
</dbReference>
<evidence type="ECO:0000313" key="2">
    <source>
        <dbReference type="EMBL" id="MFD2608146.1"/>
    </source>
</evidence>
<dbReference type="RefSeq" id="WP_386842432.1">
    <property type="nucleotide sequence ID" value="NZ_JBHUMK010000008.1"/>
</dbReference>
<name>A0ABW5NZQ7_9DEIO</name>
<organism evidence="2 3">
    <name type="scientific">Deinococcus taklimakanensis</name>
    <dbReference type="NCBI Taxonomy" id="536443"/>
    <lineage>
        <taxon>Bacteria</taxon>
        <taxon>Thermotogati</taxon>
        <taxon>Deinococcota</taxon>
        <taxon>Deinococci</taxon>
        <taxon>Deinococcales</taxon>
        <taxon>Deinococcaceae</taxon>
        <taxon>Deinococcus</taxon>
    </lineage>
</organism>
<protein>
    <submittedName>
        <fullName evidence="2">MaoC family dehydratase</fullName>
    </submittedName>
</protein>
<accession>A0ABW5NZQ7</accession>
<dbReference type="InterPro" id="IPR029069">
    <property type="entry name" value="HotDog_dom_sf"/>
</dbReference>